<organism evidence="3 4">
    <name type="scientific">Candidatus Phaeomarinibacter ectocarpi</name>
    <dbReference type="NCBI Taxonomy" id="1458461"/>
    <lineage>
        <taxon>Bacteria</taxon>
        <taxon>Pseudomonadati</taxon>
        <taxon>Pseudomonadota</taxon>
        <taxon>Alphaproteobacteria</taxon>
        <taxon>Hyphomicrobiales</taxon>
        <taxon>Parvibaculaceae</taxon>
        <taxon>Candidatus Phaeomarinibacter</taxon>
    </lineage>
</organism>
<evidence type="ECO:0000313" key="3">
    <source>
        <dbReference type="EMBL" id="CDO61165.1"/>
    </source>
</evidence>
<gene>
    <name evidence="3" type="ORF">BN1012_Phect2953</name>
</gene>
<dbReference type="Proteomes" id="UP000032160">
    <property type="component" value="Chromosome I"/>
</dbReference>
<keyword evidence="2" id="KW-1133">Transmembrane helix</keyword>
<evidence type="ECO:0000256" key="2">
    <source>
        <dbReference type="SAM" id="Phobius"/>
    </source>
</evidence>
<dbReference type="HOGENOM" id="CLU_1977532_0_0_5"/>
<evidence type="ECO:0000313" key="4">
    <source>
        <dbReference type="Proteomes" id="UP000032160"/>
    </source>
</evidence>
<keyword evidence="2" id="KW-0472">Membrane</keyword>
<dbReference type="KEGG" id="pect:BN1012_Phect2953"/>
<evidence type="ECO:0000256" key="1">
    <source>
        <dbReference type="SAM" id="MobiDB-lite"/>
    </source>
</evidence>
<dbReference type="AlphaFoldDB" id="X5MNC9"/>
<feature type="transmembrane region" description="Helical" evidence="2">
    <location>
        <begin position="31"/>
        <end position="54"/>
    </location>
</feature>
<accession>X5MNC9</accession>
<protein>
    <submittedName>
        <fullName evidence="3">Uncharacterized protein</fullName>
    </submittedName>
</protein>
<proteinExistence type="predicted"/>
<dbReference type="EMBL" id="HG966617">
    <property type="protein sequence ID" value="CDO61165.1"/>
    <property type="molecule type" value="Genomic_DNA"/>
</dbReference>
<feature type="region of interest" description="Disordered" evidence="1">
    <location>
        <begin position="74"/>
        <end position="126"/>
    </location>
</feature>
<keyword evidence="2" id="KW-0812">Transmembrane</keyword>
<sequence length="126" mass="13063">MSAAAARVFEILGELVRRIANMFEGVPVEGLIGIGAFIGSMILLALIHGVSSAVQNAQASRREAAKLVNQLSSLVSTNDGQTGGPKGPGPAGSPRPIRRRKVVSAQKSAARPADRTSYGPRSMAGR</sequence>
<name>X5MNC9_9HYPH</name>
<reference evidence="3 4" key="1">
    <citation type="journal article" date="2014" name="Front. Genet.">
        <title>Genome and metabolic network of "Candidatus Phaeomarinobacter ectocarpi" Ec32, a new candidate genus of Alphaproteobacteria frequently associated with brown algae.</title>
        <authorList>
            <person name="Dittami S.M."/>
            <person name="Barbeyron T."/>
            <person name="Boyen C."/>
            <person name="Cambefort J."/>
            <person name="Collet G."/>
            <person name="Delage L."/>
            <person name="Gobet A."/>
            <person name="Groisillier A."/>
            <person name="Leblanc C."/>
            <person name="Michel G."/>
            <person name="Scornet D."/>
            <person name="Siegel A."/>
            <person name="Tapia J.E."/>
            <person name="Tonon T."/>
        </authorList>
    </citation>
    <scope>NUCLEOTIDE SEQUENCE [LARGE SCALE GENOMIC DNA]</scope>
    <source>
        <strain evidence="3 4">Ec32</strain>
    </source>
</reference>
<keyword evidence="4" id="KW-1185">Reference proteome</keyword>